<dbReference type="PANTHER" id="PTHR46423:SF1">
    <property type="entry name" value="RNA POLYMERASE II-ASSOCIATED PROTEIN 3"/>
    <property type="match status" value="1"/>
</dbReference>
<dbReference type="Proteomes" id="UP000305948">
    <property type="component" value="Unassembled WGS sequence"/>
</dbReference>
<organism evidence="7 8">
    <name type="scientific">Heliocybe sulcata</name>
    <dbReference type="NCBI Taxonomy" id="5364"/>
    <lineage>
        <taxon>Eukaryota</taxon>
        <taxon>Fungi</taxon>
        <taxon>Dikarya</taxon>
        <taxon>Basidiomycota</taxon>
        <taxon>Agaricomycotina</taxon>
        <taxon>Agaricomycetes</taxon>
        <taxon>Gloeophyllales</taxon>
        <taxon>Gloeophyllaceae</taxon>
        <taxon>Heliocybe</taxon>
    </lineage>
</organism>
<evidence type="ECO:0000313" key="7">
    <source>
        <dbReference type="EMBL" id="TFK52695.1"/>
    </source>
</evidence>
<evidence type="ECO:0000259" key="6">
    <source>
        <dbReference type="Pfam" id="PF13877"/>
    </source>
</evidence>
<dbReference type="InterPro" id="IPR025986">
    <property type="entry name" value="RPAP3-like_C"/>
</dbReference>
<dbReference type="SUPFAM" id="SSF48452">
    <property type="entry name" value="TPR-like"/>
    <property type="match status" value="1"/>
</dbReference>
<accession>A0A5C3N6L9</accession>
<reference evidence="7 8" key="1">
    <citation type="journal article" date="2019" name="Nat. Ecol. Evol.">
        <title>Megaphylogeny resolves global patterns of mushroom evolution.</title>
        <authorList>
            <person name="Varga T."/>
            <person name="Krizsan K."/>
            <person name="Foldi C."/>
            <person name="Dima B."/>
            <person name="Sanchez-Garcia M."/>
            <person name="Sanchez-Ramirez S."/>
            <person name="Szollosi G.J."/>
            <person name="Szarkandi J.G."/>
            <person name="Papp V."/>
            <person name="Albert L."/>
            <person name="Andreopoulos W."/>
            <person name="Angelini C."/>
            <person name="Antonin V."/>
            <person name="Barry K.W."/>
            <person name="Bougher N.L."/>
            <person name="Buchanan P."/>
            <person name="Buyck B."/>
            <person name="Bense V."/>
            <person name="Catcheside P."/>
            <person name="Chovatia M."/>
            <person name="Cooper J."/>
            <person name="Damon W."/>
            <person name="Desjardin D."/>
            <person name="Finy P."/>
            <person name="Geml J."/>
            <person name="Haridas S."/>
            <person name="Hughes K."/>
            <person name="Justo A."/>
            <person name="Karasinski D."/>
            <person name="Kautmanova I."/>
            <person name="Kiss B."/>
            <person name="Kocsube S."/>
            <person name="Kotiranta H."/>
            <person name="LaButti K.M."/>
            <person name="Lechner B.E."/>
            <person name="Liimatainen K."/>
            <person name="Lipzen A."/>
            <person name="Lukacs Z."/>
            <person name="Mihaltcheva S."/>
            <person name="Morgado L.N."/>
            <person name="Niskanen T."/>
            <person name="Noordeloos M.E."/>
            <person name="Ohm R.A."/>
            <person name="Ortiz-Santana B."/>
            <person name="Ovrebo C."/>
            <person name="Racz N."/>
            <person name="Riley R."/>
            <person name="Savchenko A."/>
            <person name="Shiryaev A."/>
            <person name="Soop K."/>
            <person name="Spirin V."/>
            <person name="Szebenyi C."/>
            <person name="Tomsovsky M."/>
            <person name="Tulloss R.E."/>
            <person name="Uehling J."/>
            <person name="Grigoriev I.V."/>
            <person name="Vagvolgyi C."/>
            <person name="Papp T."/>
            <person name="Martin F.M."/>
            <person name="Miettinen O."/>
            <person name="Hibbett D.S."/>
            <person name="Nagy L.G."/>
        </authorList>
    </citation>
    <scope>NUCLEOTIDE SEQUENCE [LARGE SCALE GENOMIC DNA]</scope>
    <source>
        <strain evidence="7 8">OMC1185</strain>
    </source>
</reference>
<evidence type="ECO:0000256" key="4">
    <source>
        <dbReference type="ARBA" id="ARBA00040133"/>
    </source>
</evidence>
<dbReference type="STRING" id="5364.A0A5C3N6L9"/>
<feature type="domain" description="RNA-polymerase II-associated protein 3-like C-terminal" evidence="6">
    <location>
        <begin position="106"/>
        <end position="198"/>
    </location>
</feature>
<evidence type="ECO:0000256" key="2">
    <source>
        <dbReference type="ARBA" id="ARBA00022803"/>
    </source>
</evidence>
<dbReference type="InterPro" id="IPR011990">
    <property type="entry name" value="TPR-like_helical_dom_sf"/>
</dbReference>
<proteinExistence type="inferred from homology"/>
<dbReference type="Pfam" id="PF13432">
    <property type="entry name" value="TPR_16"/>
    <property type="match status" value="1"/>
</dbReference>
<dbReference type="PANTHER" id="PTHR46423">
    <property type="entry name" value="RNA POLYMERASE II-ASSOCIATED PROTEIN 3"/>
    <property type="match status" value="1"/>
</dbReference>
<evidence type="ECO:0000256" key="1">
    <source>
        <dbReference type="ARBA" id="ARBA00022737"/>
    </source>
</evidence>
<keyword evidence="1" id="KW-0677">Repeat</keyword>
<dbReference type="EMBL" id="ML213509">
    <property type="protein sequence ID" value="TFK52695.1"/>
    <property type="molecule type" value="Genomic_DNA"/>
</dbReference>
<comment type="similarity">
    <text evidence="3">Belongs to the RPAP3 family.</text>
</comment>
<dbReference type="Gene3D" id="1.25.40.10">
    <property type="entry name" value="Tetratricopeptide repeat domain"/>
    <property type="match status" value="1"/>
</dbReference>
<evidence type="ECO:0000256" key="5">
    <source>
        <dbReference type="SAM" id="MobiDB-lite"/>
    </source>
</evidence>
<keyword evidence="2" id="KW-0802">TPR repeat</keyword>
<dbReference type="AlphaFoldDB" id="A0A5C3N6L9"/>
<feature type="non-terminal residue" evidence="7">
    <location>
        <position position="1"/>
    </location>
</feature>
<feature type="region of interest" description="Disordered" evidence="5">
    <location>
        <begin position="81"/>
        <end position="101"/>
    </location>
</feature>
<dbReference type="Pfam" id="PF13877">
    <property type="entry name" value="RPAP3_C"/>
    <property type="match status" value="1"/>
</dbReference>
<dbReference type="OrthoDB" id="629492at2759"/>
<gene>
    <name evidence="7" type="ORF">OE88DRAFT_1628409</name>
</gene>
<evidence type="ECO:0000313" key="8">
    <source>
        <dbReference type="Proteomes" id="UP000305948"/>
    </source>
</evidence>
<dbReference type="InterPro" id="IPR051966">
    <property type="entry name" value="RPAP3"/>
</dbReference>
<keyword evidence="8" id="KW-1185">Reference proteome</keyword>
<protein>
    <recommendedName>
        <fullName evidence="4">RNA polymerase II-associated protein 3</fullName>
    </recommendedName>
</protein>
<dbReference type="GO" id="GO:0101031">
    <property type="term" value="C:protein folding chaperone complex"/>
    <property type="evidence" value="ECO:0007669"/>
    <property type="project" value="TreeGrafter"/>
</dbReference>
<name>A0A5C3N6L9_9AGAM</name>
<sequence length="216" mass="23724">QGNAAFKSGDYPTAIGHYTSAILADSKDPTFPLNRAAAYLKLGKHGDAERDCTTVLSLTPQNAKAYFRRGQARVGLEKFAEAQNGSASPPPATPTAPTTKSSKLPFTLFTFTRQWESARTDEERWNLMAQISPDSLPSLFQTSLEPTLLVSMLTTFLHILSVPGISVGVKEDIRQYMLALGRVPRFSIVLMLMSRSEKDLAEQVWQELGGGMWDGL</sequence>
<evidence type="ECO:0000256" key="3">
    <source>
        <dbReference type="ARBA" id="ARBA00038275"/>
    </source>
</evidence>